<evidence type="ECO:0000313" key="1">
    <source>
        <dbReference type="EMBL" id="DAD81692.1"/>
    </source>
</evidence>
<reference evidence="1" key="1">
    <citation type="journal article" date="2021" name="Proc. Natl. Acad. Sci. U.S.A.">
        <title>A Catalog of Tens of Thousands of Viruses from Human Metagenomes Reveals Hidden Associations with Chronic Diseases.</title>
        <authorList>
            <person name="Tisza M.J."/>
            <person name="Buck C.B."/>
        </authorList>
    </citation>
    <scope>NUCLEOTIDE SEQUENCE</scope>
    <source>
        <strain evidence="1">Ct9Ns12</strain>
    </source>
</reference>
<protein>
    <submittedName>
        <fullName evidence="1">Uncharacterized protein</fullName>
    </submittedName>
</protein>
<accession>A0A8S5MHK2</accession>
<name>A0A8S5MHK2_9CAUD</name>
<sequence>MKQISKFPVPLSRAKRGCTVVSLLMLSAKIKKLI</sequence>
<organism evidence="1">
    <name type="scientific">Myoviridae sp. ct9Ns12</name>
    <dbReference type="NCBI Taxonomy" id="2826626"/>
    <lineage>
        <taxon>Viruses</taxon>
        <taxon>Duplodnaviria</taxon>
        <taxon>Heunggongvirae</taxon>
        <taxon>Uroviricota</taxon>
        <taxon>Caudoviricetes</taxon>
    </lineage>
</organism>
<dbReference type="EMBL" id="BK014906">
    <property type="protein sequence ID" value="DAD81692.1"/>
    <property type="molecule type" value="Genomic_DNA"/>
</dbReference>
<proteinExistence type="predicted"/>